<keyword evidence="2" id="KW-0560">Oxidoreductase</keyword>
<protein>
    <recommendedName>
        <fullName evidence="3">Probable oxidoreductase</fullName>
    </recommendedName>
</protein>
<gene>
    <name evidence="4" type="ORF">Dsi01nite_050670</name>
</gene>
<accession>A0A919PLT6</accession>
<evidence type="ECO:0000256" key="1">
    <source>
        <dbReference type="ARBA" id="ARBA00006484"/>
    </source>
</evidence>
<dbReference type="PANTHER" id="PTHR24320:SF148">
    <property type="entry name" value="NAD(P)-BINDING ROSSMANN-FOLD SUPERFAMILY PROTEIN"/>
    <property type="match status" value="1"/>
</dbReference>
<evidence type="ECO:0000313" key="5">
    <source>
        <dbReference type="Proteomes" id="UP000660611"/>
    </source>
</evidence>
<dbReference type="RefSeq" id="WP_203848775.1">
    <property type="nucleotide sequence ID" value="NZ_BAAAVW010000017.1"/>
</dbReference>
<reference evidence="4" key="1">
    <citation type="submission" date="2021-01" db="EMBL/GenBank/DDBJ databases">
        <title>Whole genome shotgun sequence of Dactylosporangium siamense NBRC 106093.</title>
        <authorList>
            <person name="Komaki H."/>
            <person name="Tamura T."/>
        </authorList>
    </citation>
    <scope>NUCLEOTIDE SEQUENCE</scope>
    <source>
        <strain evidence="4">NBRC 106093</strain>
    </source>
</reference>
<dbReference type="SUPFAM" id="SSF51735">
    <property type="entry name" value="NAD(P)-binding Rossmann-fold domains"/>
    <property type="match status" value="1"/>
</dbReference>
<name>A0A919PLT6_9ACTN</name>
<dbReference type="Proteomes" id="UP000660611">
    <property type="component" value="Unassembled WGS sequence"/>
</dbReference>
<evidence type="ECO:0000256" key="2">
    <source>
        <dbReference type="ARBA" id="ARBA00023002"/>
    </source>
</evidence>
<dbReference type="Gene3D" id="3.40.50.720">
    <property type="entry name" value="NAD(P)-binding Rossmann-like Domain"/>
    <property type="match status" value="1"/>
</dbReference>
<dbReference type="InterPro" id="IPR036291">
    <property type="entry name" value="NAD(P)-bd_dom_sf"/>
</dbReference>
<dbReference type="PANTHER" id="PTHR24320">
    <property type="entry name" value="RETINOL DEHYDROGENASE"/>
    <property type="match status" value="1"/>
</dbReference>
<organism evidence="4 5">
    <name type="scientific">Dactylosporangium siamense</name>
    <dbReference type="NCBI Taxonomy" id="685454"/>
    <lineage>
        <taxon>Bacteria</taxon>
        <taxon>Bacillati</taxon>
        <taxon>Actinomycetota</taxon>
        <taxon>Actinomycetes</taxon>
        <taxon>Micromonosporales</taxon>
        <taxon>Micromonosporaceae</taxon>
        <taxon>Dactylosporangium</taxon>
    </lineage>
</organism>
<evidence type="ECO:0000313" key="4">
    <source>
        <dbReference type="EMBL" id="GIG47026.1"/>
    </source>
</evidence>
<dbReference type="PRINTS" id="PR00081">
    <property type="entry name" value="GDHRDH"/>
</dbReference>
<proteinExistence type="inferred from homology"/>
<dbReference type="AlphaFoldDB" id="A0A919PLT6"/>
<dbReference type="GO" id="GO:0016491">
    <property type="term" value="F:oxidoreductase activity"/>
    <property type="evidence" value="ECO:0007669"/>
    <property type="project" value="UniProtKB-KW"/>
</dbReference>
<comment type="similarity">
    <text evidence="1">Belongs to the short-chain dehydrogenases/reductases (SDR) family.</text>
</comment>
<comment type="caution">
    <text evidence="4">The sequence shown here is derived from an EMBL/GenBank/DDBJ whole genome shotgun (WGS) entry which is preliminary data.</text>
</comment>
<keyword evidence="5" id="KW-1185">Reference proteome</keyword>
<dbReference type="FunFam" id="3.40.50.720:FF:000594">
    <property type="entry name" value="Short-chain oxidoreductase"/>
    <property type="match status" value="1"/>
</dbReference>
<sequence length="322" mass="33173">MPIPFGATSTAAEVLAGVDLSGKRVIVTGASSGLGAETARALAAVGAEVTLAVRDVAAGSRAAAAMAGRVFVAPLDLADPGSVAAFVAGWSGPLHALVNNAGIMATPLLRTPQGWELQFAVNHLGHFALATGLCAALAAAGRSRVVVVSSVGHVNAGVDFDDVNFDHRPYDPWLAYGQSKTANVLFAVEAARRWAGDGIAVNALNPGRITATNLGRHVGDLGNAPASFDPTSSDVSWKSIEQGAATSVLLAGSPLVDGVTGRYFEDCQEAGPHQPGIRRGVAAYAMDPSAAARLWQLSIDLQLHLDAHFRERDGLQIHRVGP</sequence>
<dbReference type="InterPro" id="IPR002347">
    <property type="entry name" value="SDR_fam"/>
</dbReference>
<evidence type="ECO:0000256" key="3">
    <source>
        <dbReference type="ARBA" id="ARBA00071493"/>
    </source>
</evidence>
<dbReference type="Pfam" id="PF00106">
    <property type="entry name" value="adh_short"/>
    <property type="match status" value="1"/>
</dbReference>
<dbReference type="EMBL" id="BONQ01000081">
    <property type="protein sequence ID" value="GIG47026.1"/>
    <property type="molecule type" value="Genomic_DNA"/>
</dbReference>